<accession>A0A644Z157</accession>
<dbReference type="EMBL" id="VSSQ01006749">
    <property type="protein sequence ID" value="MPM33741.1"/>
    <property type="molecule type" value="Genomic_DNA"/>
</dbReference>
<feature type="transmembrane region" description="Helical" evidence="5">
    <location>
        <begin position="134"/>
        <end position="159"/>
    </location>
</feature>
<gene>
    <name evidence="6" type="ORF">SDC9_80319</name>
</gene>
<dbReference type="AlphaFoldDB" id="A0A644Z157"/>
<comment type="subcellular location">
    <subcellularLocation>
        <location evidence="1">Membrane</location>
        <topology evidence="1">Multi-pass membrane protein</topology>
    </subcellularLocation>
</comment>
<evidence type="ECO:0000256" key="5">
    <source>
        <dbReference type="SAM" id="Phobius"/>
    </source>
</evidence>
<dbReference type="GO" id="GO:0009403">
    <property type="term" value="P:toxin biosynthetic process"/>
    <property type="evidence" value="ECO:0007669"/>
    <property type="project" value="InterPro"/>
</dbReference>
<dbReference type="InterPro" id="IPR003825">
    <property type="entry name" value="Colicin-V_CvpA"/>
</dbReference>
<evidence type="ECO:0000256" key="1">
    <source>
        <dbReference type="ARBA" id="ARBA00004141"/>
    </source>
</evidence>
<protein>
    <recommendedName>
        <fullName evidence="7">Colicin V production protein</fullName>
    </recommendedName>
</protein>
<name>A0A644Z157_9ZZZZ</name>
<dbReference type="GO" id="GO:0016020">
    <property type="term" value="C:membrane"/>
    <property type="evidence" value="ECO:0007669"/>
    <property type="project" value="UniProtKB-SubCell"/>
</dbReference>
<reference evidence="6" key="1">
    <citation type="submission" date="2019-08" db="EMBL/GenBank/DDBJ databases">
        <authorList>
            <person name="Kucharzyk K."/>
            <person name="Murdoch R.W."/>
            <person name="Higgins S."/>
            <person name="Loffler F."/>
        </authorList>
    </citation>
    <scope>NUCLEOTIDE SEQUENCE</scope>
</reference>
<evidence type="ECO:0000256" key="4">
    <source>
        <dbReference type="ARBA" id="ARBA00023136"/>
    </source>
</evidence>
<evidence type="ECO:0000256" key="3">
    <source>
        <dbReference type="ARBA" id="ARBA00022989"/>
    </source>
</evidence>
<evidence type="ECO:0000313" key="6">
    <source>
        <dbReference type="EMBL" id="MPM33741.1"/>
    </source>
</evidence>
<keyword evidence="3 5" id="KW-1133">Transmembrane helix</keyword>
<comment type="caution">
    <text evidence="6">The sequence shown here is derived from an EMBL/GenBank/DDBJ whole genome shotgun (WGS) entry which is preliminary data.</text>
</comment>
<evidence type="ECO:0000256" key="2">
    <source>
        <dbReference type="ARBA" id="ARBA00022692"/>
    </source>
</evidence>
<evidence type="ECO:0008006" key="7">
    <source>
        <dbReference type="Google" id="ProtNLM"/>
    </source>
</evidence>
<proteinExistence type="predicted"/>
<sequence length="196" mass="21804">MGEFIRVQFIGDFFRNKISDRLAQILNTAASNIDVNKLFTDKPTEFMNLLKTFNINFDELNSKLAAYKETAGKSATDFVTGNIADPCSKAVAYVIAFIAIIIVSLLLLKLIIWFCDLIVKLPVLHAADTLLGMITGVLIGLIGVYVFCILVNAIMPYIIGIDNPFFAAFNEDKTLIFKIFSQNNPIERMISVVHTS</sequence>
<organism evidence="6">
    <name type="scientific">bioreactor metagenome</name>
    <dbReference type="NCBI Taxonomy" id="1076179"/>
    <lineage>
        <taxon>unclassified sequences</taxon>
        <taxon>metagenomes</taxon>
        <taxon>ecological metagenomes</taxon>
    </lineage>
</organism>
<keyword evidence="4 5" id="KW-0472">Membrane</keyword>
<dbReference type="Pfam" id="PF02674">
    <property type="entry name" value="Colicin_V"/>
    <property type="match status" value="1"/>
</dbReference>
<feature type="transmembrane region" description="Helical" evidence="5">
    <location>
        <begin position="90"/>
        <end position="114"/>
    </location>
</feature>
<keyword evidence="2 5" id="KW-0812">Transmembrane</keyword>